<dbReference type="EMBL" id="CAMPGE010006596">
    <property type="protein sequence ID" value="CAI2365462.1"/>
    <property type="molecule type" value="Genomic_DNA"/>
</dbReference>
<name>A0AAD1UAJ8_EUPCR</name>
<sequence length="315" mass="36119">MEKLDIGFRDKECLQMKIMKLTNYSCGFSPGFTIGQGFIKFKAFRVKCEEIEEASPTDFEGVKLLTEDLSVFIPMQEVKIIDCYFDEDYALFEGLYPKLAELGFKISPSALMDADAYEKLQPFQKTPKVWVDVERPYIRNGPHVQSKDAPFKVLEKFNLHLLGIRNWKISDEATLSLLNSLLEKTNIADIYLNIGASEIKNKEIERMFNALSASCFRIINIMIYEASLDIVKISENFAGKNIDKDIQIQFVNAIIKPEIKLEPIPKSSKINFARIKSSIFEQIKSKPLKPKVPTFIGSRFCKLRIIFEDNRGLDN</sequence>
<evidence type="ECO:0000313" key="2">
    <source>
        <dbReference type="Proteomes" id="UP001295684"/>
    </source>
</evidence>
<keyword evidence="2" id="KW-1185">Reference proteome</keyword>
<gene>
    <name evidence="1" type="ORF">ECRASSUSDP1_LOCUS6793</name>
</gene>
<dbReference type="AlphaFoldDB" id="A0AAD1UAJ8"/>
<reference evidence="1" key="1">
    <citation type="submission" date="2023-07" db="EMBL/GenBank/DDBJ databases">
        <authorList>
            <consortium name="AG Swart"/>
            <person name="Singh M."/>
            <person name="Singh A."/>
            <person name="Seah K."/>
            <person name="Emmerich C."/>
        </authorList>
    </citation>
    <scope>NUCLEOTIDE SEQUENCE</scope>
    <source>
        <strain evidence="1">DP1</strain>
    </source>
</reference>
<evidence type="ECO:0000313" key="1">
    <source>
        <dbReference type="EMBL" id="CAI2365462.1"/>
    </source>
</evidence>
<organism evidence="1 2">
    <name type="scientific">Euplotes crassus</name>
    <dbReference type="NCBI Taxonomy" id="5936"/>
    <lineage>
        <taxon>Eukaryota</taxon>
        <taxon>Sar</taxon>
        <taxon>Alveolata</taxon>
        <taxon>Ciliophora</taxon>
        <taxon>Intramacronucleata</taxon>
        <taxon>Spirotrichea</taxon>
        <taxon>Hypotrichia</taxon>
        <taxon>Euplotida</taxon>
        <taxon>Euplotidae</taxon>
        <taxon>Moneuplotes</taxon>
    </lineage>
</organism>
<proteinExistence type="predicted"/>
<dbReference type="Proteomes" id="UP001295684">
    <property type="component" value="Unassembled WGS sequence"/>
</dbReference>
<comment type="caution">
    <text evidence="1">The sequence shown here is derived from an EMBL/GenBank/DDBJ whole genome shotgun (WGS) entry which is preliminary data.</text>
</comment>
<accession>A0AAD1UAJ8</accession>
<protein>
    <submittedName>
        <fullName evidence="1">Uncharacterized protein</fullName>
    </submittedName>
</protein>